<proteinExistence type="predicted"/>
<comment type="caution">
    <text evidence="8">The sequence shown here is derived from an EMBL/GenBank/DDBJ whole genome shotgun (WGS) entry which is preliminary data.</text>
</comment>
<accession>A0ABV4BAS1</accession>
<organism evidence="8 9">
    <name type="scientific">Thioalkalicoccus limnaeus</name>
    <dbReference type="NCBI Taxonomy" id="120681"/>
    <lineage>
        <taxon>Bacteria</taxon>
        <taxon>Pseudomonadati</taxon>
        <taxon>Pseudomonadota</taxon>
        <taxon>Gammaproteobacteria</taxon>
        <taxon>Chromatiales</taxon>
        <taxon>Chromatiaceae</taxon>
        <taxon>Thioalkalicoccus</taxon>
    </lineage>
</organism>
<dbReference type="InterPro" id="IPR039366">
    <property type="entry name" value="Pilotin"/>
</dbReference>
<evidence type="ECO:0000256" key="2">
    <source>
        <dbReference type="ARBA" id="ARBA00023136"/>
    </source>
</evidence>
<dbReference type="Pfam" id="PF09864">
    <property type="entry name" value="MliC"/>
    <property type="match status" value="1"/>
</dbReference>
<dbReference type="SUPFAM" id="SSF141488">
    <property type="entry name" value="YdhA-like"/>
    <property type="match status" value="1"/>
</dbReference>
<feature type="signal peptide" evidence="5">
    <location>
        <begin position="1"/>
        <end position="25"/>
    </location>
</feature>
<dbReference type="Proteomes" id="UP001564408">
    <property type="component" value="Unassembled WGS sequence"/>
</dbReference>
<dbReference type="Gene3D" id="2.40.128.200">
    <property type="match status" value="1"/>
</dbReference>
<keyword evidence="3" id="KW-0564">Palmitate</keyword>
<keyword evidence="1 5" id="KW-0732">Signal</keyword>
<dbReference type="PANTHER" id="PTHR35535">
    <property type="entry name" value="HEAT SHOCK PROTEIN HSLJ"/>
    <property type="match status" value="1"/>
</dbReference>
<evidence type="ECO:0000256" key="1">
    <source>
        <dbReference type="ARBA" id="ARBA00022729"/>
    </source>
</evidence>
<evidence type="ECO:0000256" key="5">
    <source>
        <dbReference type="SAM" id="SignalP"/>
    </source>
</evidence>
<protein>
    <submittedName>
        <fullName evidence="8">META domain-containing protein</fullName>
    </submittedName>
</protein>
<dbReference type="EMBL" id="JBDKXB010000003">
    <property type="protein sequence ID" value="MEY6431549.1"/>
    <property type="molecule type" value="Genomic_DNA"/>
</dbReference>
<evidence type="ECO:0000313" key="8">
    <source>
        <dbReference type="EMBL" id="MEY6431549.1"/>
    </source>
</evidence>
<feature type="chain" id="PRO_5046711521" evidence="5">
    <location>
        <begin position="26"/>
        <end position="435"/>
    </location>
</feature>
<keyword evidence="9" id="KW-1185">Reference proteome</keyword>
<feature type="domain" description="C-type lysozyme inhibitor" evidence="7">
    <location>
        <begin position="150"/>
        <end position="212"/>
    </location>
</feature>
<dbReference type="PANTHER" id="PTHR35535:SF1">
    <property type="entry name" value="HEAT SHOCK PROTEIN HSLJ"/>
    <property type="match status" value="1"/>
</dbReference>
<dbReference type="Pfam" id="PF09619">
    <property type="entry name" value="YscW"/>
    <property type="match status" value="1"/>
</dbReference>
<evidence type="ECO:0000259" key="7">
    <source>
        <dbReference type="Pfam" id="PF09864"/>
    </source>
</evidence>
<dbReference type="RefSeq" id="WP_369665931.1">
    <property type="nucleotide sequence ID" value="NZ_JBDKXB010000003.1"/>
</dbReference>
<keyword evidence="2" id="KW-0472">Membrane</keyword>
<dbReference type="Gene3D" id="2.40.128.270">
    <property type="match status" value="1"/>
</dbReference>
<gene>
    <name evidence="8" type="ORF">ABC977_03900</name>
</gene>
<dbReference type="InterPro" id="IPR036328">
    <property type="entry name" value="MliC_sf"/>
</dbReference>
<keyword evidence="4" id="KW-0449">Lipoprotein</keyword>
<name>A0ABV4BAS1_9GAMM</name>
<evidence type="ECO:0000256" key="4">
    <source>
        <dbReference type="ARBA" id="ARBA00023288"/>
    </source>
</evidence>
<feature type="domain" description="DUF306" evidence="6">
    <location>
        <begin position="323"/>
        <end position="425"/>
    </location>
</feature>
<dbReference type="InterPro" id="IPR053147">
    <property type="entry name" value="Hsp_HslJ-like"/>
</dbReference>
<evidence type="ECO:0000256" key="3">
    <source>
        <dbReference type="ARBA" id="ARBA00023139"/>
    </source>
</evidence>
<sequence>MLRRNTFWSLVLMAGTLSGAGMAWAEPPDEAITPSMATVTGTLTYLPRIALPPNAQAVITLLDKRIPGGEVVTEQRIALGERQVPIPFDLPLTEEAPDEGRTYVLEAAILTGGLLIWVAEPIPVALTDAGQDLGEIWLRQYRPVAFSDEYRCGDQRIRIGMADDWMRLEVEGQEFDLKQRVAASGARFVAIADPATFFWSKGDGGRLEVAGRSFPDCVRVAADQGLFRASGNEPGWHLEIDADRILVVLDYGERRIAGAVPAPEAIDDGLHYRFELEGHDLDIEILDRLCRDSMTGMPHPRTVTLVVDEDRLAGCGGDPGTLLRDIEWVFEDLGGQAPIEGSRVTLNFGDDNRVWGKASCNNLLGEYRLTGEQFILSPLATTMMACDQGLMDQEQLFLERLPTVRHFDLDADGRLVLHADGGRTLIARGEGRGGS</sequence>
<reference evidence="8 9" key="1">
    <citation type="submission" date="2024-05" db="EMBL/GenBank/DDBJ databases">
        <title>Genome Sequence and Characterization of the New Strain Purple Sulfur Bacterium of Genus Thioalkalicoccus.</title>
        <authorList>
            <person name="Bryantseva I.A."/>
            <person name="Kyndt J.A."/>
            <person name="Imhoff J.F."/>
        </authorList>
    </citation>
    <scope>NUCLEOTIDE SEQUENCE [LARGE SCALE GENOMIC DNA]</scope>
    <source>
        <strain evidence="8 9">Um2</strain>
    </source>
</reference>
<dbReference type="InterPro" id="IPR005184">
    <property type="entry name" value="DUF306_Meta_HslJ"/>
</dbReference>
<evidence type="ECO:0000313" key="9">
    <source>
        <dbReference type="Proteomes" id="UP001564408"/>
    </source>
</evidence>
<dbReference type="Pfam" id="PF03724">
    <property type="entry name" value="META"/>
    <property type="match status" value="1"/>
</dbReference>
<dbReference type="InterPro" id="IPR018660">
    <property type="entry name" value="MliC"/>
</dbReference>
<evidence type="ECO:0000259" key="6">
    <source>
        <dbReference type="Pfam" id="PF03724"/>
    </source>
</evidence>
<dbReference type="InterPro" id="IPR038670">
    <property type="entry name" value="HslJ-like_sf"/>
</dbReference>